<reference evidence="12 13" key="1">
    <citation type="journal article" date="2008" name="Nature">
        <title>Genome analysis of the platypus reveals unique signatures of evolution.</title>
        <authorList>
            <person name="Warren W.C."/>
            <person name="Hillier L.W."/>
            <person name="Marshall Graves J.A."/>
            <person name="Birney E."/>
            <person name="Ponting C.P."/>
            <person name="Grutzner F."/>
            <person name="Belov K."/>
            <person name="Miller W."/>
            <person name="Clarke L."/>
            <person name="Chinwalla A.T."/>
            <person name="Yang S.P."/>
            <person name="Heger A."/>
            <person name="Locke D.P."/>
            <person name="Miethke P."/>
            <person name="Waters P.D."/>
            <person name="Veyrunes F."/>
            <person name="Fulton L."/>
            <person name="Fulton B."/>
            <person name="Graves T."/>
            <person name="Wallis J."/>
            <person name="Puente X.S."/>
            <person name="Lopez-Otin C."/>
            <person name="Ordonez G.R."/>
            <person name="Eichler E.E."/>
            <person name="Chen L."/>
            <person name="Cheng Z."/>
            <person name="Deakin J.E."/>
            <person name="Alsop A."/>
            <person name="Thompson K."/>
            <person name="Kirby P."/>
            <person name="Papenfuss A.T."/>
            <person name="Wakefield M.J."/>
            <person name="Olender T."/>
            <person name="Lancet D."/>
            <person name="Huttley G.A."/>
            <person name="Smit A.F."/>
            <person name="Pask A."/>
            <person name="Temple-Smith P."/>
            <person name="Batzer M.A."/>
            <person name="Walker J.A."/>
            <person name="Konkel M.K."/>
            <person name="Harris R.S."/>
            <person name="Whittington C.M."/>
            <person name="Wong E.S."/>
            <person name="Gemmell N.J."/>
            <person name="Buschiazzo E."/>
            <person name="Vargas Jentzsch I.M."/>
            <person name="Merkel A."/>
            <person name="Schmitz J."/>
            <person name="Zemann A."/>
            <person name="Churakov G."/>
            <person name="Kriegs J.O."/>
            <person name="Brosius J."/>
            <person name="Murchison E.P."/>
            <person name="Sachidanandam R."/>
            <person name="Smith C."/>
            <person name="Hannon G.J."/>
            <person name="Tsend-Ayush E."/>
            <person name="McMillan D."/>
            <person name="Attenborough R."/>
            <person name="Rens W."/>
            <person name="Ferguson-Smith M."/>
            <person name="Lefevre C.M."/>
            <person name="Sharp J.A."/>
            <person name="Nicholas K.R."/>
            <person name="Ray D.A."/>
            <person name="Kube M."/>
            <person name="Reinhardt R."/>
            <person name="Pringle T.H."/>
            <person name="Taylor J."/>
            <person name="Jones R.C."/>
            <person name="Nixon B."/>
            <person name="Dacheux J.L."/>
            <person name="Niwa H."/>
            <person name="Sekita Y."/>
            <person name="Huang X."/>
            <person name="Stark A."/>
            <person name="Kheradpour P."/>
            <person name="Kellis M."/>
            <person name="Flicek P."/>
            <person name="Chen Y."/>
            <person name="Webber C."/>
            <person name="Hardison R."/>
            <person name="Nelson J."/>
            <person name="Hallsworth-Pepin K."/>
            <person name="Delehaunty K."/>
            <person name="Markovic C."/>
            <person name="Minx P."/>
            <person name="Feng Y."/>
            <person name="Kremitzki C."/>
            <person name="Mitreva M."/>
            <person name="Glasscock J."/>
            <person name="Wylie T."/>
            <person name="Wohldmann P."/>
            <person name="Thiru P."/>
            <person name="Nhan M.N."/>
            <person name="Pohl C.S."/>
            <person name="Smith S.M."/>
            <person name="Hou S."/>
            <person name="Nefedov M."/>
            <person name="de Jong P.J."/>
            <person name="Renfree M.B."/>
            <person name="Mardis E.R."/>
            <person name="Wilson R.K."/>
        </authorList>
    </citation>
    <scope>NUCLEOTIDE SEQUENCE [LARGE SCALE GENOMIC DNA]</scope>
    <source>
        <strain evidence="12 13">Glennie</strain>
    </source>
</reference>
<feature type="region of interest" description="Disordered" evidence="11">
    <location>
        <begin position="1038"/>
        <end position="1062"/>
    </location>
</feature>
<dbReference type="PANTHER" id="PTHR16795:SF14">
    <property type="entry name" value="LIMBIN"/>
    <property type="match status" value="1"/>
</dbReference>
<dbReference type="InterPro" id="IPR022076">
    <property type="entry name" value="Limbin"/>
</dbReference>
<dbReference type="GO" id="GO:0005886">
    <property type="term" value="C:plasma membrane"/>
    <property type="evidence" value="ECO:0007669"/>
    <property type="project" value="UniProtKB-SubCell"/>
</dbReference>
<feature type="region of interest" description="Disordered" evidence="11">
    <location>
        <begin position="1092"/>
        <end position="1123"/>
    </location>
</feature>
<evidence type="ECO:0000256" key="10">
    <source>
        <dbReference type="SAM" id="Coils"/>
    </source>
</evidence>
<reference evidence="12" key="3">
    <citation type="submission" date="2025-09" db="UniProtKB">
        <authorList>
            <consortium name="Ensembl"/>
        </authorList>
    </citation>
    <scope>IDENTIFICATION</scope>
    <source>
        <strain evidence="12">Glennie</strain>
    </source>
</reference>
<evidence type="ECO:0000256" key="7">
    <source>
        <dbReference type="ARBA" id="ARBA00023136"/>
    </source>
</evidence>
<evidence type="ECO:0000256" key="6">
    <source>
        <dbReference type="ARBA" id="ARBA00022989"/>
    </source>
</evidence>
<gene>
    <name evidence="12" type="primary">EVC2</name>
</gene>
<reference evidence="12" key="2">
    <citation type="submission" date="2025-08" db="UniProtKB">
        <authorList>
            <consortium name="Ensembl"/>
        </authorList>
    </citation>
    <scope>IDENTIFICATION</scope>
    <source>
        <strain evidence="12">Glennie</strain>
    </source>
</reference>
<keyword evidence="3" id="KW-1003">Cell membrane</keyword>
<dbReference type="InterPro" id="IPR026501">
    <property type="entry name" value="Limbin/EVC"/>
</dbReference>
<keyword evidence="5" id="KW-0812">Transmembrane</keyword>
<evidence type="ECO:0000256" key="3">
    <source>
        <dbReference type="ARBA" id="ARBA00022475"/>
    </source>
</evidence>
<protein>
    <submittedName>
        <fullName evidence="12">EvC ciliary complex subunit 2</fullName>
    </submittedName>
</protein>
<feature type="coiled-coil region" evidence="10">
    <location>
        <begin position="646"/>
        <end position="699"/>
    </location>
</feature>
<evidence type="ECO:0000256" key="4">
    <source>
        <dbReference type="ARBA" id="ARBA00022490"/>
    </source>
</evidence>
<organism evidence="12 13">
    <name type="scientific">Ornithorhynchus anatinus</name>
    <name type="common">Duckbill platypus</name>
    <dbReference type="NCBI Taxonomy" id="9258"/>
    <lineage>
        <taxon>Eukaryota</taxon>
        <taxon>Metazoa</taxon>
        <taxon>Chordata</taxon>
        <taxon>Craniata</taxon>
        <taxon>Vertebrata</taxon>
        <taxon>Euteleostomi</taxon>
        <taxon>Mammalia</taxon>
        <taxon>Monotremata</taxon>
        <taxon>Ornithorhynchidae</taxon>
        <taxon>Ornithorhynchus</taxon>
    </lineage>
</organism>
<dbReference type="Bgee" id="ENSOANG00000004350">
    <property type="expression patterns" value="Expressed in fibroblast and 8 other cell types or tissues"/>
</dbReference>
<accession>A0A6I8NVE7</accession>
<evidence type="ECO:0000313" key="12">
    <source>
        <dbReference type="Ensembl" id="ENSOANP00000044478.1"/>
    </source>
</evidence>
<proteinExistence type="predicted"/>
<evidence type="ECO:0000256" key="5">
    <source>
        <dbReference type="ARBA" id="ARBA00022692"/>
    </source>
</evidence>
<keyword evidence="8" id="KW-0206">Cytoskeleton</keyword>
<evidence type="ECO:0000256" key="9">
    <source>
        <dbReference type="ARBA" id="ARBA00023273"/>
    </source>
</evidence>
<evidence type="ECO:0000256" key="11">
    <source>
        <dbReference type="SAM" id="MobiDB-lite"/>
    </source>
</evidence>
<evidence type="ECO:0000256" key="1">
    <source>
        <dbReference type="ARBA" id="ARBA00004120"/>
    </source>
</evidence>
<keyword evidence="9" id="KW-0966">Cell projection</keyword>
<dbReference type="GeneTree" id="ENSGT00940000154127"/>
<keyword evidence="7" id="KW-0472">Membrane</keyword>
<keyword evidence="6" id="KW-1133">Transmembrane helix</keyword>
<dbReference type="GO" id="GO:0007224">
    <property type="term" value="P:smoothened signaling pathway"/>
    <property type="evidence" value="ECO:0007669"/>
    <property type="project" value="InterPro"/>
</dbReference>
<dbReference type="Proteomes" id="UP000002279">
    <property type="component" value="Chromosome 4"/>
</dbReference>
<dbReference type="Ensembl" id="ENSOANT00000066658.1">
    <property type="protein sequence ID" value="ENSOANP00000044478.1"/>
    <property type="gene ID" value="ENSOANG00000004350.2"/>
</dbReference>
<keyword evidence="4" id="KW-0963">Cytoplasm</keyword>
<evidence type="ECO:0000313" key="13">
    <source>
        <dbReference type="Proteomes" id="UP000002279"/>
    </source>
</evidence>
<dbReference type="PANTHER" id="PTHR16795">
    <property type="entry name" value="LIMBIN/ELLIS-VAN CREVELD PROTEIN"/>
    <property type="match status" value="1"/>
</dbReference>
<sequence length="1201" mass="137006">MDGDKASCCSSTAGIGQRTRDRNLLLTSAASNNQWSSSLFSLMPSWTQKILFKRESSITHPLHEDLSRPSVTSEFGVTFQKCAMVSTQRDPQVANIRLLINNTNTPSASNLSDLVLLDNITGLVVQGSTGNQTSDGFQVFRKMFLPVGDYYAVNYIAFINAKEVKSNGNLTLPAQLTFNSSSLNKTLLKAFFSIMGQDDPKARQSILQANSLEYSHFTFADALHERFPSDNQILEILAFEEPENMLQALKDLEVADLNRADAELEAHRGQICRDVIALSLKAMVAGDHLPPLLEKTMSSTFGSLFAGLDGEVREEYKRKMVALTAECDLETRKKMEIQARREAADREEAEELLNRVNEKSASEYRSLLDNLHRLEREHMQRCLLVKREEDFAKAYRQLAIFQRNEIHKIFFTQIKSALFKGELKLETAKTLLLDYSKRQGEIEELMDYLQANKKYHLSQRFASRECLIRNIRISESRAQGFLNTAAAQLISLINKTQRAGYLDENQMRILLDRAQAEVLSVRHKLENDLKHEKKKLHQKLMIRRRQEMLLKQKEHRKEQLSLDEATRTSKEIGPYLRQRQALLSDGEAASEGLMDRLDVTAAEELKGLRESLTEKAVEDLGRIRHGALAQELWKLDVPRLYVQRLLEEQSGELALRTQQLQQAERDAGQDARESLRKTRQKLKEELESGVAAQRELRDQERLVFTKLLSLPLSLSEEQLHEMKQEFHCCFSQLDSSLALPKIRTRVLLQNLQSEWIEAELLKLSQALSVPEVQQQSKMKKQRCKTRSKIEVLKQTVEDKIHIFEEPISEDIIEKAHGELLLERGRQVKAQENKLGEYIAALQFQKADKKSETFEIYTTLLSVQGLLLEELSMSETLTDSACAQILESRSSEIEELDRKLESELVHKESSRQQQAVLNRQRWISDGLGLLKEDGEMDSERQMSALLWQALKKCPRLIERHNQSLREELQSLVVFEDRLESLEMDVFLNLYSQDLRLAAYLSKLTVVPEGLLPRLLNFLLPASSQNELLPVLESIREKYSEDAGESDSNGEQTDSCRKRKHQGSWQALESKLRQDLINRGLDMALDACRKKESILKKPLPTRMRPSPSRRNSPPKLSTEAVSEQDSMNYAAVETEDALGKGEKIFIFTNQEDTTRPMHACPKKKKKNFLNSKKSTLVTSGKSLEGNLVGKSVYCGKNVNVIGE</sequence>
<dbReference type="Pfam" id="PF12297">
    <property type="entry name" value="EVC2_like"/>
    <property type="match status" value="2"/>
</dbReference>
<name>A0A6I8NVE7_ORNAN</name>
<evidence type="ECO:0000256" key="8">
    <source>
        <dbReference type="ARBA" id="ARBA00023212"/>
    </source>
</evidence>
<keyword evidence="10" id="KW-0175">Coiled coil</keyword>
<feature type="coiled-coil region" evidence="10">
    <location>
        <begin position="313"/>
        <end position="377"/>
    </location>
</feature>
<comment type="subcellular location">
    <subcellularLocation>
        <location evidence="2">Cell membrane</location>
        <topology evidence="2">Single-pass membrane protein</topology>
    </subcellularLocation>
    <subcellularLocation>
        <location evidence="1">Cytoplasm</location>
        <location evidence="1">Cytoskeleton</location>
        <location evidence="1">Cilium basal body</location>
    </subcellularLocation>
</comment>
<dbReference type="AlphaFoldDB" id="A0A6I8NVE7"/>
<evidence type="ECO:0000256" key="2">
    <source>
        <dbReference type="ARBA" id="ARBA00004162"/>
    </source>
</evidence>
<keyword evidence="13" id="KW-1185">Reference proteome</keyword>
<feature type="compositionally biased region" description="Low complexity" evidence="11">
    <location>
        <begin position="1096"/>
        <end position="1115"/>
    </location>
</feature>